<dbReference type="PANTHER" id="PTHR14096">
    <property type="entry name" value="APOLIPOPROTEIN L"/>
    <property type="match status" value="1"/>
</dbReference>
<dbReference type="PANTHER" id="PTHR14096:SF7">
    <property type="entry name" value="APOLIPOPROTEIN L6"/>
    <property type="match status" value="1"/>
</dbReference>
<feature type="compositionally biased region" description="Basic and acidic residues" evidence="2">
    <location>
        <begin position="72"/>
        <end position="82"/>
    </location>
</feature>
<dbReference type="Pfam" id="PF05461">
    <property type="entry name" value="ApoL"/>
    <property type="match status" value="1"/>
</dbReference>
<evidence type="ECO:0000256" key="2">
    <source>
        <dbReference type="SAM" id="MobiDB-lite"/>
    </source>
</evidence>
<dbReference type="EMBL" id="KE164668">
    <property type="protein sequence ID" value="EPQ19392.1"/>
    <property type="molecule type" value="Genomic_DNA"/>
</dbReference>
<dbReference type="Proteomes" id="UP000052978">
    <property type="component" value="Unassembled WGS sequence"/>
</dbReference>
<reference evidence="3 4" key="1">
    <citation type="journal article" date="2013" name="Nat. Commun.">
        <title>Genome analysis reveals insights into physiology and longevity of the Brandt's bat Myotis brandtii.</title>
        <authorList>
            <person name="Seim I."/>
            <person name="Fang X."/>
            <person name="Xiong Z."/>
            <person name="Lobanov A.V."/>
            <person name="Huang Z."/>
            <person name="Ma S."/>
            <person name="Feng Y."/>
            <person name="Turanov A.A."/>
            <person name="Zhu Y."/>
            <person name="Lenz T.L."/>
            <person name="Gerashchenko M.V."/>
            <person name="Fan D."/>
            <person name="Hee Yim S."/>
            <person name="Yao X."/>
            <person name="Jordan D."/>
            <person name="Xiong Y."/>
            <person name="Ma Y."/>
            <person name="Lyapunov A.N."/>
            <person name="Chen G."/>
            <person name="Kulakova O.I."/>
            <person name="Sun Y."/>
            <person name="Lee S.G."/>
            <person name="Bronson R.T."/>
            <person name="Moskalev A.A."/>
            <person name="Sunyaev S.R."/>
            <person name="Zhang G."/>
            <person name="Krogh A."/>
            <person name="Wang J."/>
            <person name="Gladyshev V.N."/>
        </authorList>
    </citation>
    <scope>NUCLEOTIDE SEQUENCE [LARGE SCALE GENOMIC DNA]</scope>
</reference>
<sequence>MGSSAFLRNTVLNGLFLGMDLDSLLKDWQELKQEARTELADLLRAKAEEQERELAALTQLYEELQKLLQEKSLRSSSSKEAKATLTQPPAQQGEAGPRAAGEAEAG</sequence>
<organism evidence="3 4">
    <name type="scientific">Myotis brandtii</name>
    <name type="common">Brandt's bat</name>
    <dbReference type="NCBI Taxonomy" id="109478"/>
    <lineage>
        <taxon>Eukaryota</taxon>
        <taxon>Metazoa</taxon>
        <taxon>Chordata</taxon>
        <taxon>Craniata</taxon>
        <taxon>Vertebrata</taxon>
        <taxon>Euteleostomi</taxon>
        <taxon>Mammalia</taxon>
        <taxon>Eutheria</taxon>
        <taxon>Laurasiatheria</taxon>
        <taxon>Chiroptera</taxon>
        <taxon>Yangochiroptera</taxon>
        <taxon>Vespertilionidae</taxon>
        <taxon>Myotis</taxon>
    </lineage>
</organism>
<keyword evidence="4" id="KW-1185">Reference proteome</keyword>
<gene>
    <name evidence="3" type="ORF">D623_10012860</name>
</gene>
<comment type="similarity">
    <text evidence="1">Belongs to the apolipoprotein L family.</text>
</comment>
<dbReference type="AlphaFoldDB" id="S7QDZ7"/>
<dbReference type="GO" id="GO:0008289">
    <property type="term" value="F:lipid binding"/>
    <property type="evidence" value="ECO:0007669"/>
    <property type="project" value="InterPro"/>
</dbReference>
<dbReference type="GO" id="GO:0006869">
    <property type="term" value="P:lipid transport"/>
    <property type="evidence" value="ECO:0007669"/>
    <property type="project" value="InterPro"/>
</dbReference>
<evidence type="ECO:0000313" key="3">
    <source>
        <dbReference type="EMBL" id="EPQ19392.1"/>
    </source>
</evidence>
<proteinExistence type="inferred from homology"/>
<dbReference type="GO" id="GO:0005576">
    <property type="term" value="C:extracellular region"/>
    <property type="evidence" value="ECO:0007669"/>
    <property type="project" value="InterPro"/>
</dbReference>
<accession>S7QDZ7</accession>
<feature type="region of interest" description="Disordered" evidence="2">
    <location>
        <begin position="72"/>
        <end position="106"/>
    </location>
</feature>
<dbReference type="InterPro" id="IPR008405">
    <property type="entry name" value="ApoL"/>
</dbReference>
<dbReference type="GO" id="GO:0042157">
    <property type="term" value="P:lipoprotein metabolic process"/>
    <property type="evidence" value="ECO:0007669"/>
    <property type="project" value="InterPro"/>
</dbReference>
<keyword evidence="3" id="KW-0449">Lipoprotein</keyword>
<protein>
    <submittedName>
        <fullName evidence="3">Apolipoprotein L6</fullName>
    </submittedName>
</protein>
<evidence type="ECO:0000256" key="1">
    <source>
        <dbReference type="ARBA" id="ARBA00010090"/>
    </source>
</evidence>
<evidence type="ECO:0000313" key="4">
    <source>
        <dbReference type="Proteomes" id="UP000052978"/>
    </source>
</evidence>
<feature type="compositionally biased region" description="Low complexity" evidence="2">
    <location>
        <begin position="87"/>
        <end position="106"/>
    </location>
</feature>
<name>S7QDZ7_MYOBR</name>
<dbReference type="GO" id="GO:0016020">
    <property type="term" value="C:membrane"/>
    <property type="evidence" value="ECO:0007669"/>
    <property type="project" value="TreeGrafter"/>
</dbReference>